<comment type="caution">
    <text evidence="2">The sequence shown here is derived from an EMBL/GenBank/DDBJ whole genome shotgun (WGS) entry which is preliminary data.</text>
</comment>
<evidence type="ECO:0000256" key="1">
    <source>
        <dbReference type="SAM" id="Phobius"/>
    </source>
</evidence>
<dbReference type="RefSeq" id="WP_184453864.1">
    <property type="nucleotide sequence ID" value="NZ_JACIFV010000002.1"/>
</dbReference>
<protein>
    <submittedName>
        <fullName evidence="2">Uncharacterized protein</fullName>
    </submittedName>
</protein>
<dbReference type="EMBL" id="JACIFV010000002">
    <property type="protein sequence ID" value="MBB4190716.1"/>
    <property type="molecule type" value="Genomic_DNA"/>
</dbReference>
<sequence length="117" mass="13103">MEDWFNYLMSYAAFFMATVRSGVSLFDDRQFAAFALGVVGIILILFGALVRTSLLLRRSARVVRSLNDELAQATQDLNVERLWRLADGEGAERPGPDSLTELYRVLSRHHGDAGRIA</sequence>
<gene>
    <name evidence="2" type="ORF">GGD53_000849</name>
</gene>
<reference evidence="2 3" key="1">
    <citation type="submission" date="2020-08" db="EMBL/GenBank/DDBJ databases">
        <title>Genomic Encyclopedia of Type Strains, Phase IV (KMG-V): Genome sequencing to study the core and pangenomes of soil and plant-associated prokaryotes.</title>
        <authorList>
            <person name="Whitman W."/>
        </authorList>
    </citation>
    <scope>NUCLEOTIDE SEQUENCE [LARGE SCALE GENOMIC DNA]</scope>
    <source>
        <strain evidence="2 3">SEMIA 4074</strain>
    </source>
</reference>
<keyword evidence="3" id="KW-1185">Reference proteome</keyword>
<keyword evidence="1" id="KW-0812">Transmembrane</keyword>
<organism evidence="2 3">
    <name type="scientific">Rhizobium aethiopicum</name>
    <dbReference type="NCBI Taxonomy" id="1138170"/>
    <lineage>
        <taxon>Bacteria</taxon>
        <taxon>Pseudomonadati</taxon>
        <taxon>Pseudomonadota</taxon>
        <taxon>Alphaproteobacteria</taxon>
        <taxon>Hyphomicrobiales</taxon>
        <taxon>Rhizobiaceae</taxon>
        <taxon>Rhizobium/Agrobacterium group</taxon>
        <taxon>Rhizobium</taxon>
    </lineage>
</organism>
<dbReference type="AlphaFoldDB" id="A0A7W6MDG7"/>
<keyword evidence="1" id="KW-0472">Membrane</keyword>
<name>A0A7W6MDG7_9HYPH</name>
<evidence type="ECO:0000313" key="3">
    <source>
        <dbReference type="Proteomes" id="UP000524492"/>
    </source>
</evidence>
<keyword evidence="1" id="KW-1133">Transmembrane helix</keyword>
<accession>A0A7W6MDG7</accession>
<proteinExistence type="predicted"/>
<feature type="transmembrane region" description="Helical" evidence="1">
    <location>
        <begin position="32"/>
        <end position="56"/>
    </location>
</feature>
<evidence type="ECO:0000313" key="2">
    <source>
        <dbReference type="EMBL" id="MBB4190716.1"/>
    </source>
</evidence>
<dbReference type="Proteomes" id="UP000524492">
    <property type="component" value="Unassembled WGS sequence"/>
</dbReference>